<accession>A0AAV9N0E4</accession>
<keyword evidence="1" id="KW-0472">Membrane</keyword>
<keyword evidence="3" id="KW-1185">Reference proteome</keyword>
<reference evidence="2 3" key="1">
    <citation type="submission" date="2023-08" db="EMBL/GenBank/DDBJ databases">
        <title>Black Yeasts Isolated from many extreme environments.</title>
        <authorList>
            <person name="Coleine C."/>
            <person name="Stajich J.E."/>
            <person name="Selbmann L."/>
        </authorList>
    </citation>
    <scope>NUCLEOTIDE SEQUENCE [LARGE SCALE GENOMIC DNA]</scope>
    <source>
        <strain evidence="2 3">CCFEE 5792</strain>
    </source>
</reference>
<dbReference type="Proteomes" id="UP001358417">
    <property type="component" value="Unassembled WGS sequence"/>
</dbReference>
<dbReference type="InterPro" id="IPR021514">
    <property type="entry name" value="DUF3176"/>
</dbReference>
<dbReference type="RefSeq" id="XP_064701957.1">
    <property type="nucleotide sequence ID" value="XM_064851716.1"/>
</dbReference>
<keyword evidence="1" id="KW-0812">Transmembrane</keyword>
<comment type="caution">
    <text evidence="2">The sequence shown here is derived from an EMBL/GenBank/DDBJ whole genome shotgun (WGS) entry which is preliminary data.</text>
</comment>
<keyword evidence="1" id="KW-1133">Transmembrane helix</keyword>
<gene>
    <name evidence="2" type="ORF">LTR84_008167</name>
</gene>
<sequence>MSVYPSDGFDKPKREVSTIAIEENPEVDSDFQSTTTHDKPSALSVRVLGVVEKFWLFEFFGFVLALGSLLAVVAFLRVYDGRESPEWKLPVGAGKYKKTFVLNINAIISIFTTTFTSGLLIPVAASMSQLKWVWFQQGHPLSHYQAFESATNGPLGSVILLWTLKGRRLACIGAVIIVAALGIGFSIQSLVIYPLLPVGVESANIGTTNTYYGTGNEGLPYEMPADMLGATLRGIFQSDDISKMKFNCPSGNCTWPELTTLGVCSQCFNVTDSLEESCGKTDIEYIAPNGDGNSNSTASVPYCNYTLPNGLQLHGISNDMVIAIQNSGNWNNSIHFSDSNNTIGVLSSIKSTWTSLPAQWDFLNSGMVFATAPDAWTATECALSYCVQKYNTSVERGALTEKLLDTYFDSYIDADRPDTIVFHPTPSWTNTSEEGNSNIYVAGAIAGFREFFNKQFTGQQNKSQYSITSGNSDFAIISNDMEFSNFTDLFASIAKSVTDNMRSSPYAESRAEEGMTWTSTGVSFQDRPHVQVRWAWIAFPSTLLGLALILLLGTIVTSAREKTLLWKGNSLAAFAHPLAGNVRDKISGISGPRDMALKAEKLQVQWLKTDRGFRLVPKQD</sequence>
<dbReference type="GeneID" id="89976331"/>
<feature type="transmembrane region" description="Helical" evidence="1">
    <location>
        <begin position="169"/>
        <end position="196"/>
    </location>
</feature>
<dbReference type="PANTHER" id="PTHR35394:SF5">
    <property type="entry name" value="DUF3176 DOMAIN-CONTAINING PROTEIN"/>
    <property type="match status" value="1"/>
</dbReference>
<proteinExistence type="predicted"/>
<feature type="transmembrane region" description="Helical" evidence="1">
    <location>
        <begin position="100"/>
        <end position="124"/>
    </location>
</feature>
<dbReference type="PANTHER" id="PTHR35394">
    <property type="entry name" value="DUF3176 DOMAIN-CONTAINING PROTEIN"/>
    <property type="match status" value="1"/>
</dbReference>
<feature type="transmembrane region" description="Helical" evidence="1">
    <location>
        <begin position="534"/>
        <end position="557"/>
    </location>
</feature>
<feature type="transmembrane region" description="Helical" evidence="1">
    <location>
        <begin position="144"/>
        <end position="162"/>
    </location>
</feature>
<protein>
    <submittedName>
        <fullName evidence="2">Uncharacterized protein</fullName>
    </submittedName>
</protein>
<evidence type="ECO:0000313" key="2">
    <source>
        <dbReference type="EMBL" id="KAK5046366.1"/>
    </source>
</evidence>
<feature type="transmembrane region" description="Helical" evidence="1">
    <location>
        <begin position="54"/>
        <end position="79"/>
    </location>
</feature>
<dbReference type="AlphaFoldDB" id="A0AAV9N0E4"/>
<evidence type="ECO:0000256" key="1">
    <source>
        <dbReference type="SAM" id="Phobius"/>
    </source>
</evidence>
<evidence type="ECO:0000313" key="3">
    <source>
        <dbReference type="Proteomes" id="UP001358417"/>
    </source>
</evidence>
<name>A0AAV9N0E4_9EURO</name>
<dbReference type="EMBL" id="JAVRRD010000030">
    <property type="protein sequence ID" value="KAK5046366.1"/>
    <property type="molecule type" value="Genomic_DNA"/>
</dbReference>
<dbReference type="Pfam" id="PF11374">
    <property type="entry name" value="DUF3176"/>
    <property type="match status" value="1"/>
</dbReference>
<organism evidence="2 3">
    <name type="scientific">Exophiala bonariae</name>
    <dbReference type="NCBI Taxonomy" id="1690606"/>
    <lineage>
        <taxon>Eukaryota</taxon>
        <taxon>Fungi</taxon>
        <taxon>Dikarya</taxon>
        <taxon>Ascomycota</taxon>
        <taxon>Pezizomycotina</taxon>
        <taxon>Eurotiomycetes</taxon>
        <taxon>Chaetothyriomycetidae</taxon>
        <taxon>Chaetothyriales</taxon>
        <taxon>Herpotrichiellaceae</taxon>
        <taxon>Exophiala</taxon>
    </lineage>
</organism>